<accession>A0A6S6TKN5</accession>
<gene>
    <name evidence="1" type="ORF">HELGO_WM4743</name>
</gene>
<proteinExistence type="predicted"/>
<sequence length="56" mass="5790">MKHFSLIVIIMIFMNGCTQIITAPIKVVGAVAEAAIDVGAAGVRAVAGSDDEDDDE</sequence>
<organism evidence="1">
    <name type="scientific">uncultured Sulfurovum sp</name>
    <dbReference type="NCBI Taxonomy" id="269237"/>
    <lineage>
        <taxon>Bacteria</taxon>
        <taxon>Pseudomonadati</taxon>
        <taxon>Campylobacterota</taxon>
        <taxon>Epsilonproteobacteria</taxon>
        <taxon>Campylobacterales</taxon>
        <taxon>Sulfurovaceae</taxon>
        <taxon>Sulfurovum</taxon>
        <taxon>environmental samples</taxon>
    </lineage>
</organism>
<reference evidence="1" key="1">
    <citation type="submission" date="2020-01" db="EMBL/GenBank/DDBJ databases">
        <authorList>
            <person name="Meier V. D."/>
            <person name="Meier V D."/>
        </authorList>
    </citation>
    <scope>NUCLEOTIDE SEQUENCE</scope>
    <source>
        <strain evidence="1">HLG_WM_MAG_05</strain>
    </source>
</reference>
<dbReference type="EMBL" id="CACVAU010000050">
    <property type="protein sequence ID" value="CAA6817090.1"/>
    <property type="molecule type" value="Genomic_DNA"/>
</dbReference>
<name>A0A6S6TKN5_9BACT</name>
<protein>
    <submittedName>
        <fullName evidence="1">Uncharacterized protein</fullName>
    </submittedName>
</protein>
<dbReference type="AlphaFoldDB" id="A0A6S6TKN5"/>
<evidence type="ECO:0000313" key="1">
    <source>
        <dbReference type="EMBL" id="CAA6817090.1"/>
    </source>
</evidence>